<dbReference type="OrthoDB" id="9811967at2"/>
<dbReference type="AlphaFoldDB" id="A0A1G6KEJ0"/>
<keyword evidence="6 9" id="KW-0812">Transmembrane</keyword>
<feature type="transmembrane region" description="Helical" evidence="9">
    <location>
        <begin position="297"/>
        <end position="318"/>
    </location>
</feature>
<dbReference type="Proteomes" id="UP000199387">
    <property type="component" value="Unassembled WGS sequence"/>
</dbReference>
<dbReference type="GO" id="GO:0048472">
    <property type="term" value="F:threonine-phosphate decarboxylase activity"/>
    <property type="evidence" value="ECO:0007669"/>
    <property type="project" value="InterPro"/>
</dbReference>
<dbReference type="HAMAP" id="MF_00024">
    <property type="entry name" value="CobD_CbiB"/>
    <property type="match status" value="1"/>
</dbReference>
<comment type="caution">
    <text evidence="9">Lacks conserved residue(s) required for the propagation of feature annotation.</text>
</comment>
<dbReference type="GO" id="GO:0009236">
    <property type="term" value="P:cobalamin biosynthetic process"/>
    <property type="evidence" value="ECO:0007669"/>
    <property type="project" value="UniProtKB-UniRule"/>
</dbReference>
<keyword evidence="11" id="KW-1185">Reference proteome</keyword>
<comment type="subcellular location">
    <subcellularLocation>
        <location evidence="1 9">Cell membrane</location>
        <topology evidence="1 9">Multi-pass membrane protein</topology>
    </subcellularLocation>
</comment>
<dbReference type="EMBL" id="FMZA01000005">
    <property type="protein sequence ID" value="SDC28985.1"/>
    <property type="molecule type" value="Genomic_DNA"/>
</dbReference>
<evidence type="ECO:0000256" key="8">
    <source>
        <dbReference type="ARBA" id="ARBA00023136"/>
    </source>
</evidence>
<dbReference type="GO" id="GO:0015420">
    <property type="term" value="F:ABC-type vitamin B12 transporter activity"/>
    <property type="evidence" value="ECO:0007669"/>
    <property type="project" value="UniProtKB-UniRule"/>
</dbReference>
<protein>
    <recommendedName>
        <fullName evidence="9">Cobalamin biosynthesis protein CobD</fullName>
    </recommendedName>
</protein>
<dbReference type="NCBIfam" id="TIGR00380">
    <property type="entry name" value="cobal_cbiB"/>
    <property type="match status" value="1"/>
</dbReference>
<keyword evidence="5 9" id="KW-0169">Cobalamin biosynthesis</keyword>
<gene>
    <name evidence="9" type="primary">cobD</name>
    <name evidence="10" type="ORF">SAMN04488112_105190</name>
</gene>
<evidence type="ECO:0000256" key="1">
    <source>
        <dbReference type="ARBA" id="ARBA00004651"/>
    </source>
</evidence>
<dbReference type="PANTHER" id="PTHR34308:SF1">
    <property type="entry name" value="COBALAMIN BIOSYNTHESIS PROTEIN CBIB"/>
    <property type="match status" value="1"/>
</dbReference>
<accession>A0A1G6KEJ0</accession>
<evidence type="ECO:0000256" key="9">
    <source>
        <dbReference type="HAMAP-Rule" id="MF_00024"/>
    </source>
</evidence>
<evidence type="ECO:0000313" key="10">
    <source>
        <dbReference type="EMBL" id="SDC28985.1"/>
    </source>
</evidence>
<sequence>MGSLSLLLAFLTDRILGDPRQLPHPVVGMGWMISRMEQVLRPRAEKWSHKGWVRLLGCLLPLIVVGSVYLISTLLLVGVEAVSRWGAFLLEIWLISTTIATRGLADAALSIFRWLREGDLMQARKELSMVVGRDTEQLDQPEVVRGTVETVAENIVDAVTSPLFFAALGGAPLALAYRAVNTLDSMVGYRDERYLHLGWASARLDDLANWIPARLTVPIMLLAFGWTGYKPGRGWRICRRDAAKHPSPNSGIAESLMAGGLGIQLGGVNRYRGQISRRALLGDPLVEKQAEHIEASVRVLLVTGWLAALLAAATGYVLNGLY</sequence>
<evidence type="ECO:0000256" key="2">
    <source>
        <dbReference type="ARBA" id="ARBA00004953"/>
    </source>
</evidence>
<proteinExistence type="inferred from homology"/>
<dbReference type="RefSeq" id="WP_091567454.1">
    <property type="nucleotide sequence ID" value="NZ_FMZA01000005.1"/>
</dbReference>
<evidence type="ECO:0000256" key="7">
    <source>
        <dbReference type="ARBA" id="ARBA00022989"/>
    </source>
</evidence>
<comment type="similarity">
    <text evidence="3 9">Belongs to the CobD/CbiB family.</text>
</comment>
<keyword evidence="7 9" id="KW-1133">Transmembrane helix</keyword>
<evidence type="ECO:0000256" key="3">
    <source>
        <dbReference type="ARBA" id="ARBA00006263"/>
    </source>
</evidence>
<organism evidence="10 11">
    <name type="scientific">Melghirimyces thermohalophilus</name>
    <dbReference type="NCBI Taxonomy" id="1236220"/>
    <lineage>
        <taxon>Bacteria</taxon>
        <taxon>Bacillati</taxon>
        <taxon>Bacillota</taxon>
        <taxon>Bacilli</taxon>
        <taxon>Bacillales</taxon>
        <taxon>Thermoactinomycetaceae</taxon>
        <taxon>Melghirimyces</taxon>
    </lineage>
</organism>
<evidence type="ECO:0000313" key="11">
    <source>
        <dbReference type="Proteomes" id="UP000199387"/>
    </source>
</evidence>
<name>A0A1G6KEJ0_9BACL</name>
<dbReference type="PANTHER" id="PTHR34308">
    <property type="entry name" value="COBALAMIN BIOSYNTHESIS PROTEIN CBIB"/>
    <property type="match status" value="1"/>
</dbReference>
<dbReference type="UniPathway" id="UPA00148"/>
<reference evidence="10 11" key="1">
    <citation type="submission" date="2016-10" db="EMBL/GenBank/DDBJ databases">
        <authorList>
            <person name="de Groot N.N."/>
        </authorList>
    </citation>
    <scope>NUCLEOTIDE SEQUENCE [LARGE SCALE GENOMIC DNA]</scope>
    <source>
        <strain evidence="10 11">DSM 45514</strain>
    </source>
</reference>
<evidence type="ECO:0000256" key="6">
    <source>
        <dbReference type="ARBA" id="ARBA00022692"/>
    </source>
</evidence>
<feature type="transmembrane region" description="Helical" evidence="9">
    <location>
        <begin position="88"/>
        <end position="112"/>
    </location>
</feature>
<evidence type="ECO:0000256" key="4">
    <source>
        <dbReference type="ARBA" id="ARBA00022475"/>
    </source>
</evidence>
<dbReference type="STRING" id="1236220.SAMN04488112_105190"/>
<comment type="pathway">
    <text evidence="2 9">Cofactor biosynthesis; adenosylcobalamin biosynthesis.</text>
</comment>
<keyword evidence="8 9" id="KW-0472">Membrane</keyword>
<dbReference type="GO" id="GO:0005886">
    <property type="term" value="C:plasma membrane"/>
    <property type="evidence" value="ECO:0007669"/>
    <property type="project" value="UniProtKB-SubCell"/>
</dbReference>
<dbReference type="Pfam" id="PF03186">
    <property type="entry name" value="CobD_Cbib"/>
    <property type="match status" value="1"/>
</dbReference>
<feature type="transmembrane region" description="Helical" evidence="9">
    <location>
        <begin position="52"/>
        <end position="76"/>
    </location>
</feature>
<feature type="transmembrane region" description="Helical" evidence="9">
    <location>
        <begin position="211"/>
        <end position="229"/>
    </location>
</feature>
<keyword evidence="4 9" id="KW-1003">Cell membrane</keyword>
<dbReference type="InterPro" id="IPR004485">
    <property type="entry name" value="Cobalamin_biosynth_CobD/CbiB"/>
</dbReference>
<evidence type="ECO:0000256" key="5">
    <source>
        <dbReference type="ARBA" id="ARBA00022573"/>
    </source>
</evidence>
<comment type="function">
    <text evidence="9">Converts cobyric acid to cobinamide by the addition of aminopropanol on the F carboxylic group.</text>
</comment>